<evidence type="ECO:0000256" key="1">
    <source>
        <dbReference type="ARBA" id="ARBA00005495"/>
    </source>
</evidence>
<dbReference type="GO" id="GO:0016846">
    <property type="term" value="F:carbon-sulfur lyase activity"/>
    <property type="evidence" value="ECO:0007669"/>
    <property type="project" value="InterPro"/>
</dbReference>
<dbReference type="AlphaFoldDB" id="A0A7W6NW10"/>
<evidence type="ECO:0000256" key="3">
    <source>
        <dbReference type="ARBA" id="ARBA00022833"/>
    </source>
</evidence>
<organism evidence="5 6">
    <name type="scientific">Sphingomonas kyeonggiensis</name>
    <dbReference type="NCBI Taxonomy" id="1268553"/>
    <lineage>
        <taxon>Bacteria</taxon>
        <taxon>Pseudomonadati</taxon>
        <taxon>Pseudomonadota</taxon>
        <taxon>Alphaproteobacteria</taxon>
        <taxon>Sphingomonadales</taxon>
        <taxon>Sphingomonadaceae</taxon>
        <taxon>Sphingomonas</taxon>
    </lineage>
</organism>
<keyword evidence="2" id="KW-0479">Metal-binding</keyword>
<dbReference type="RefSeq" id="WP_183994595.1">
    <property type="nucleotide sequence ID" value="NZ_JACIEH010000001.1"/>
</dbReference>
<keyword evidence="6" id="KW-1185">Reference proteome</keyword>
<dbReference type="Proteomes" id="UP000557392">
    <property type="component" value="Unassembled WGS sequence"/>
</dbReference>
<dbReference type="InterPro" id="IPR052355">
    <property type="entry name" value="CENP-V-like"/>
</dbReference>
<keyword evidence="3" id="KW-0862">Zinc</keyword>
<comment type="caution">
    <text evidence="5">The sequence shown here is derived from an EMBL/GenBank/DDBJ whole genome shotgun (WGS) entry which is preliminary data.</text>
</comment>
<dbReference type="PANTHER" id="PTHR28620">
    <property type="entry name" value="CENTROMERE PROTEIN V"/>
    <property type="match status" value="1"/>
</dbReference>
<evidence type="ECO:0000259" key="4">
    <source>
        <dbReference type="PROSITE" id="PS51891"/>
    </source>
</evidence>
<dbReference type="Gene3D" id="2.170.150.70">
    <property type="match status" value="1"/>
</dbReference>
<evidence type="ECO:0000256" key="2">
    <source>
        <dbReference type="ARBA" id="ARBA00022723"/>
    </source>
</evidence>
<dbReference type="PANTHER" id="PTHR28620:SF1">
    <property type="entry name" value="CENP-V_GFA DOMAIN-CONTAINING PROTEIN"/>
    <property type="match status" value="1"/>
</dbReference>
<gene>
    <name evidence="5" type="ORF">GGR46_000694</name>
</gene>
<sequence>MLKGSCHCGAAAWTLSGDPGSITACNCTLCRRYGALWAYDFEGERVAVTGPTSRFRRVGKEDPALEILFCPSCAGVLAWRGLRLEEDGRRRMAVNLRLAELEAVADLPIDHFDGLDTFEDLPPSGRTVRDLWA</sequence>
<comment type="similarity">
    <text evidence="1">Belongs to the Gfa family.</text>
</comment>
<dbReference type="InterPro" id="IPR011057">
    <property type="entry name" value="Mss4-like_sf"/>
</dbReference>
<dbReference type="SUPFAM" id="SSF51316">
    <property type="entry name" value="Mss4-like"/>
    <property type="match status" value="1"/>
</dbReference>
<dbReference type="GO" id="GO:0046872">
    <property type="term" value="F:metal ion binding"/>
    <property type="evidence" value="ECO:0007669"/>
    <property type="project" value="UniProtKB-KW"/>
</dbReference>
<reference evidence="5 6" key="1">
    <citation type="submission" date="2020-08" db="EMBL/GenBank/DDBJ databases">
        <title>Genomic Encyclopedia of Type Strains, Phase IV (KMG-IV): sequencing the most valuable type-strain genomes for metagenomic binning, comparative biology and taxonomic classification.</title>
        <authorList>
            <person name="Goeker M."/>
        </authorList>
    </citation>
    <scope>NUCLEOTIDE SEQUENCE [LARGE SCALE GENOMIC DNA]</scope>
    <source>
        <strain evidence="5 6">DSM 101806</strain>
    </source>
</reference>
<accession>A0A7W6NW10</accession>
<dbReference type="InterPro" id="IPR006913">
    <property type="entry name" value="CENP-V/GFA"/>
</dbReference>
<evidence type="ECO:0000313" key="6">
    <source>
        <dbReference type="Proteomes" id="UP000557392"/>
    </source>
</evidence>
<feature type="domain" description="CENP-V/GFA" evidence="4">
    <location>
        <begin position="2"/>
        <end position="113"/>
    </location>
</feature>
<name>A0A7W6NW10_9SPHN</name>
<dbReference type="PROSITE" id="PS51891">
    <property type="entry name" value="CENP_V_GFA"/>
    <property type="match status" value="1"/>
</dbReference>
<dbReference type="Pfam" id="PF04828">
    <property type="entry name" value="GFA"/>
    <property type="match status" value="1"/>
</dbReference>
<proteinExistence type="inferred from homology"/>
<evidence type="ECO:0000313" key="5">
    <source>
        <dbReference type="EMBL" id="MBB4097161.1"/>
    </source>
</evidence>
<protein>
    <recommendedName>
        <fullName evidence="4">CENP-V/GFA domain-containing protein</fullName>
    </recommendedName>
</protein>
<dbReference type="EMBL" id="JACIEH010000001">
    <property type="protein sequence ID" value="MBB4097161.1"/>
    <property type="molecule type" value="Genomic_DNA"/>
</dbReference>